<protein>
    <submittedName>
        <fullName evidence="1">Uncharacterized protein</fullName>
    </submittedName>
</protein>
<organism evidence="1">
    <name type="scientific">uncultured Caudovirales phage</name>
    <dbReference type="NCBI Taxonomy" id="2100421"/>
    <lineage>
        <taxon>Viruses</taxon>
        <taxon>Duplodnaviria</taxon>
        <taxon>Heunggongvirae</taxon>
        <taxon>Uroviricota</taxon>
        <taxon>Caudoviricetes</taxon>
        <taxon>Peduoviridae</taxon>
        <taxon>Maltschvirus</taxon>
        <taxon>Maltschvirus maltsch</taxon>
    </lineage>
</organism>
<dbReference type="EMBL" id="LR798227">
    <property type="protein sequence ID" value="CAB5207252.1"/>
    <property type="molecule type" value="Genomic_DNA"/>
</dbReference>
<evidence type="ECO:0000313" key="1">
    <source>
        <dbReference type="EMBL" id="CAB5207252.1"/>
    </source>
</evidence>
<sequence length="48" mass="5168">MPLIKSTGKPAFKENIKREIKAGKPVKQAVAIAYATKRTAAKTAKKGK</sequence>
<proteinExistence type="predicted"/>
<accession>A0A6J7WKA0</accession>
<gene>
    <name evidence="1" type="ORF">UFOVP180_52</name>
</gene>
<reference evidence="1" key="1">
    <citation type="submission" date="2020-05" db="EMBL/GenBank/DDBJ databases">
        <authorList>
            <person name="Chiriac C."/>
            <person name="Salcher M."/>
            <person name="Ghai R."/>
            <person name="Kavagutti S V."/>
        </authorList>
    </citation>
    <scope>NUCLEOTIDE SEQUENCE</scope>
</reference>
<name>A0A6J7WKA0_9CAUD</name>